<accession>B7KEH3</accession>
<evidence type="ECO:0000313" key="5">
    <source>
        <dbReference type="Proteomes" id="UP000002384"/>
    </source>
</evidence>
<keyword evidence="5" id="KW-1185">Reference proteome</keyword>
<dbReference type="KEGG" id="cyc:PCC7424_4937"/>
<evidence type="ECO:0000313" key="4">
    <source>
        <dbReference type="EMBL" id="ACK73291.1"/>
    </source>
</evidence>
<sequence>MNTEPSTVLKTAWQRYAQLKTNAAIASKQYLSLRLWVMASALLTIGLAILVCINDWSLVASPLTEALEGSLIIIPIATLVIWSFTNRLRQGQYWQVFNTSAAAIINAIYLYRTLLIGQSDRHLWLQDRITLIYDQVMEQIGGNLVLKPYQDSLPPSDAPEIEQGDSGWNDLSVEDYISYRLDAQLNWHDRAVKKLDITRNNLRLAIVFCLGLSPLFPILGGKYLLWIALTTTSAIILMSLLEVNRIDDYIHQYNQLVWQLRAIRDTWQTLEKQKCTTEHIVRLILSTETLLGNVATSMTHSQSHSLITISEKNTPDLLTQVVNTLPLTLVSLCALPQASDRQNLLTSAGEVINSAGKDILKKEPEIELVKKEILHAFIVMPFGRKQGKDGRWIDFDTIYYTLIKPAVEAAGFESFRADEETVTGDILTDMLQELLLADLVIADLSIDNANVFYEIGIRHALRKRGVVHIQCGRAYLPYDIFNVRTLAYHCNENGQPDLDYLEKDKQALTNMIQKTWESEPTRIHSPLFNLLTGLPEPNRKLLQTPLATGYWQEYTEWQKRVTIAQQKKQIGDVLLLTEEVKNPFIKCEVIAESGQVLKRLNNHALALKEYRQGLKIDPKNPIFRLEEAYHLSRLNQYDEAIVKLEWLLQDDPKNMDALSYLGRIYKDVWREEWEHITDEQERLKQAYESAYLLERSIETYLQAYQLNQNHYYSGINAVTLLFILDYLAQQYSQENEPDYKILREQLPSLCGAIEFCLNSHAKITPTDFWVFLSLGDLAVCNASSPKEVTRKYKKALTLLWNNKFALQSTLTQLKLLETLNFRLDYVQAGITLLKAEYERIEKQEKTVSLQTETDPLQVFLFSGHMIDNPERTKPRFPADMETEVQSKIKAVLKELNANENDLCITAGIACGGDIIFIEICLQLNMTVEIYLPFPLEEFIQQSVSFAGDDWVERVYKIKNHPNVTFHFQPERLGALPKGDNPFSRNNRWAFYSTLMYGIDKVRLIVLWDGKGGDGPGGTQDMVNQVRQFGGIVEHLDTTKFDYWDKVKLFHRE</sequence>
<dbReference type="RefSeq" id="WP_015956872.1">
    <property type="nucleotide sequence ID" value="NC_011729.1"/>
</dbReference>
<dbReference type="OrthoDB" id="499752at2"/>
<evidence type="ECO:0000259" key="3">
    <source>
        <dbReference type="Pfam" id="PF18181"/>
    </source>
</evidence>
<keyword evidence="1" id="KW-0802">TPR repeat</keyword>
<dbReference type="InterPro" id="IPR046880">
    <property type="entry name" value="TPR-S"/>
</dbReference>
<dbReference type="eggNOG" id="COG0457">
    <property type="taxonomic scope" value="Bacteria"/>
</dbReference>
<proteinExistence type="predicted"/>
<keyword evidence="2" id="KW-0472">Membrane</keyword>
<dbReference type="InterPro" id="IPR011990">
    <property type="entry name" value="TPR-like_helical_dom_sf"/>
</dbReference>
<evidence type="ECO:0000256" key="1">
    <source>
        <dbReference type="PROSITE-ProRule" id="PRU00339"/>
    </source>
</evidence>
<dbReference type="EMBL" id="CP001291">
    <property type="protein sequence ID" value="ACK73291.1"/>
    <property type="molecule type" value="Genomic_DNA"/>
</dbReference>
<dbReference type="InterPro" id="IPR019734">
    <property type="entry name" value="TPR_rpt"/>
</dbReference>
<gene>
    <name evidence="4" type="ordered locus">PCC7424_4937</name>
</gene>
<dbReference type="Gene3D" id="1.25.40.10">
    <property type="entry name" value="Tetratricopeptide repeat domain"/>
    <property type="match status" value="1"/>
</dbReference>
<feature type="domain" description="SMODS and SLOG-associating 2TM effector" evidence="3">
    <location>
        <begin position="176"/>
        <end position="291"/>
    </location>
</feature>
<keyword evidence="2" id="KW-0812">Transmembrane</keyword>
<dbReference type="SUPFAM" id="SSF48452">
    <property type="entry name" value="TPR-like"/>
    <property type="match status" value="1"/>
</dbReference>
<dbReference type="Pfam" id="PF20308">
    <property type="entry name" value="TPR-S"/>
    <property type="match status" value="1"/>
</dbReference>
<dbReference type="PROSITE" id="PS50005">
    <property type="entry name" value="TPR"/>
    <property type="match status" value="1"/>
</dbReference>
<organism evidence="4 5">
    <name type="scientific">Gloeothece citriformis (strain PCC 7424)</name>
    <name type="common">Cyanothece sp. (strain PCC 7424)</name>
    <dbReference type="NCBI Taxonomy" id="65393"/>
    <lineage>
        <taxon>Bacteria</taxon>
        <taxon>Bacillati</taxon>
        <taxon>Cyanobacteriota</taxon>
        <taxon>Cyanophyceae</taxon>
        <taxon>Oscillatoriophycideae</taxon>
        <taxon>Chroococcales</taxon>
        <taxon>Aphanothecaceae</taxon>
        <taxon>Gloeothece</taxon>
        <taxon>Gloeothece citriformis</taxon>
    </lineage>
</organism>
<protein>
    <recommendedName>
        <fullName evidence="3">SMODS and SLOG-associating 2TM effector domain-containing protein</fullName>
    </recommendedName>
</protein>
<dbReference type="STRING" id="65393.PCC7424_4937"/>
<feature type="transmembrane region" description="Helical" evidence="2">
    <location>
        <begin position="66"/>
        <end position="85"/>
    </location>
</feature>
<feature type="transmembrane region" description="Helical" evidence="2">
    <location>
        <begin position="35"/>
        <end position="54"/>
    </location>
</feature>
<feature type="repeat" description="TPR" evidence="1">
    <location>
        <begin position="587"/>
        <end position="620"/>
    </location>
</feature>
<reference evidence="5" key="1">
    <citation type="journal article" date="2011" name="MBio">
        <title>Novel metabolic attributes of the genus Cyanothece, comprising a group of unicellular nitrogen-fixing Cyanobacteria.</title>
        <authorList>
            <person name="Bandyopadhyay A."/>
            <person name="Elvitigala T."/>
            <person name="Welsh E."/>
            <person name="Stockel J."/>
            <person name="Liberton M."/>
            <person name="Min H."/>
            <person name="Sherman L.A."/>
            <person name="Pakrasi H.B."/>
        </authorList>
    </citation>
    <scope>NUCLEOTIDE SEQUENCE [LARGE SCALE GENOMIC DNA]</scope>
    <source>
        <strain evidence="5">PCC 7424</strain>
    </source>
</reference>
<dbReference type="HOGENOM" id="CLU_290649_0_0_3"/>
<keyword evidence="2" id="KW-1133">Transmembrane helix</keyword>
<dbReference type="InterPro" id="IPR040884">
    <property type="entry name" value="SLATT_1"/>
</dbReference>
<name>B7KEH3_GLOC7</name>
<dbReference type="Proteomes" id="UP000002384">
    <property type="component" value="Chromosome"/>
</dbReference>
<dbReference type="Pfam" id="PF18181">
    <property type="entry name" value="SLATT_1"/>
    <property type="match status" value="1"/>
</dbReference>
<evidence type="ECO:0000256" key="2">
    <source>
        <dbReference type="SAM" id="Phobius"/>
    </source>
</evidence>
<dbReference type="AlphaFoldDB" id="B7KEH3"/>
<feature type="transmembrane region" description="Helical" evidence="2">
    <location>
        <begin position="200"/>
        <end position="217"/>
    </location>
</feature>